<dbReference type="EMBL" id="CP012528">
    <property type="protein sequence ID" value="ALC49311.1"/>
    <property type="molecule type" value="Genomic_DNA"/>
</dbReference>
<dbReference type="SMART" id="SM00213">
    <property type="entry name" value="UBQ"/>
    <property type="match status" value="1"/>
</dbReference>
<protein>
    <submittedName>
        <fullName evidence="2">CG12725</fullName>
    </submittedName>
</protein>
<dbReference type="InterPro" id="IPR000626">
    <property type="entry name" value="Ubiquitin-like_dom"/>
</dbReference>
<dbReference type="OrthoDB" id="267397at2759"/>
<gene>
    <name evidence="2" type="ORF">Dbus_chrXg1167</name>
</gene>
<dbReference type="CDD" id="cd17039">
    <property type="entry name" value="Ubl_ubiquitin_like"/>
    <property type="match status" value="1"/>
</dbReference>
<dbReference type="InterPro" id="IPR029071">
    <property type="entry name" value="Ubiquitin-like_domsf"/>
</dbReference>
<dbReference type="Pfam" id="PF00240">
    <property type="entry name" value="ubiquitin"/>
    <property type="match status" value="1"/>
</dbReference>
<dbReference type="Gene3D" id="3.10.20.90">
    <property type="entry name" value="Phosphatidylinositol 3-kinase Catalytic Subunit, Chain A, domain 1"/>
    <property type="match status" value="1"/>
</dbReference>
<dbReference type="PROSITE" id="PS50053">
    <property type="entry name" value="UBIQUITIN_2"/>
    <property type="match status" value="1"/>
</dbReference>
<evidence type="ECO:0000259" key="1">
    <source>
        <dbReference type="PROSITE" id="PS50053"/>
    </source>
</evidence>
<organism evidence="2 3">
    <name type="scientific">Drosophila busckii</name>
    <name type="common">Fruit fly</name>
    <dbReference type="NCBI Taxonomy" id="30019"/>
    <lineage>
        <taxon>Eukaryota</taxon>
        <taxon>Metazoa</taxon>
        <taxon>Ecdysozoa</taxon>
        <taxon>Arthropoda</taxon>
        <taxon>Hexapoda</taxon>
        <taxon>Insecta</taxon>
        <taxon>Pterygota</taxon>
        <taxon>Neoptera</taxon>
        <taxon>Endopterygota</taxon>
        <taxon>Diptera</taxon>
        <taxon>Brachycera</taxon>
        <taxon>Muscomorpha</taxon>
        <taxon>Ephydroidea</taxon>
        <taxon>Drosophilidae</taxon>
        <taxon>Drosophila</taxon>
    </lineage>
</organism>
<dbReference type="Proteomes" id="UP000494163">
    <property type="component" value="Chromosome X"/>
</dbReference>
<evidence type="ECO:0000313" key="3">
    <source>
        <dbReference type="Proteomes" id="UP000494163"/>
    </source>
</evidence>
<reference evidence="2 3" key="1">
    <citation type="submission" date="2015-08" db="EMBL/GenBank/DDBJ databases">
        <title>Ancestral chromatin configuration constrains chromatin evolution on differentiating sex chromosomes in Drosophila.</title>
        <authorList>
            <person name="Zhou Q."/>
            <person name="Bachtrog D."/>
        </authorList>
    </citation>
    <scope>NUCLEOTIDE SEQUENCE [LARGE SCALE GENOMIC DNA]</scope>
    <source>
        <tissue evidence="2">Whole larvae</tissue>
    </source>
</reference>
<sequence>MRKLQIQVLTRDGRKTIYETDRSRNVGDLKKYIGRCLNVPMSFSRLVYKGRLLSNNCILEDEGVKRMSTLDLFWQPLVLTPKKYREKELELDKLEQKQRHLSRMEHFEQLQLNAAKKAAAIHERSISSARSIKEQVSVGVGPDVSVEMKRSLSVDNLQVAASSSVVVPKLPPCPEPTKEEKSSEDDVDFMSNYWCCPQNIQLIGPKSESLTPAVAFKFNFMSSVNECRKDKIPIDKDFDELLLLQRQQHGHGHGHGGSKQRTSLRLTAGQMCRSVVPNLKKYRKSPKK</sequence>
<keyword evidence="3" id="KW-1185">Reference proteome</keyword>
<name>A0A0M5J376_DROBS</name>
<dbReference type="AlphaFoldDB" id="A0A0M5J376"/>
<proteinExistence type="predicted"/>
<evidence type="ECO:0000313" key="2">
    <source>
        <dbReference type="EMBL" id="ALC49311.1"/>
    </source>
</evidence>
<dbReference type="SUPFAM" id="SSF54236">
    <property type="entry name" value="Ubiquitin-like"/>
    <property type="match status" value="1"/>
</dbReference>
<feature type="domain" description="Ubiquitin-like" evidence="1">
    <location>
        <begin position="4"/>
        <end position="72"/>
    </location>
</feature>
<accession>A0A0M5J376</accession>